<evidence type="ECO:0000313" key="3">
    <source>
        <dbReference type="Proteomes" id="UP000017813"/>
    </source>
</evidence>
<sequence length="380" mass="41625">MVLKKTTKNTSEKAEKASKRAKKPTGKAAANMSAKSVIGLEIGSANIRMVQLSGRSSGQVQLEKYAIEPLPQNVVSGSEIVNFDTLVSHLQQCYSRLKTNCKSINVGLPVDVVTIEENLPYSAADAELSLQEFVEAEVVRVGPLDEMRYDWQVFPADAVNKGSSVLVVAAKSDNVNQYNDLLEEVGLSATNVDVDLFALFNAFTYVINQRNSELANERIALFDIGDVSLKALIVQSGKILYRHHDANFGLNQLVQLLQRNYQVTESEALEMISGRRQRPADYKTEVNDVFNMQIAQAVQRALQFFLTTRSDEIDVQQIFISGSACIAESGLADVVRVSSNIPTEHLAPITLAENKLKGGDLAHDADSLTTAFGLALRGLF</sequence>
<keyword evidence="3" id="KW-1185">Reference proteome</keyword>
<dbReference type="KEGG" id="smur:BWP33_10485"/>
<dbReference type="RefSeq" id="WP_002641343.1">
    <property type="nucleotide sequence ID" value="NZ_CP019448.1"/>
</dbReference>
<comment type="caution">
    <text evidence="2">The sequence shown here is derived from an EMBL/GenBank/DDBJ whole genome shotgun (WGS) entry which is preliminary data.</text>
</comment>
<evidence type="ECO:0000313" key="2">
    <source>
        <dbReference type="EMBL" id="EFG31289.1"/>
    </source>
</evidence>
<dbReference type="HOGENOM" id="CLU_050686_1_0_4"/>
<dbReference type="CDD" id="cd24049">
    <property type="entry name" value="ASKHA_NBD_PilM"/>
    <property type="match status" value="1"/>
</dbReference>
<reference evidence="2 3" key="1">
    <citation type="submission" date="2010-03" db="EMBL/GenBank/DDBJ databases">
        <authorList>
            <consortium name="The Broad Institute Genome Sequencing Platform"/>
            <person name="Ward D."/>
            <person name="Earl A."/>
            <person name="Feldgarden M."/>
            <person name="Gevers D."/>
            <person name="Young S."/>
            <person name="Zeng Q."/>
            <person name="Koehrsen M."/>
            <person name="Alvarado L."/>
            <person name="Berlin A.M."/>
            <person name="Borenstein D."/>
            <person name="Chapman S.B."/>
            <person name="Chen Z."/>
            <person name="Engels R."/>
            <person name="Freedman E."/>
            <person name="Gellesch M."/>
            <person name="Goldberg J."/>
            <person name="Griggs A."/>
            <person name="Gujja S."/>
            <person name="Heilman E.R."/>
            <person name="Heiman D.I."/>
            <person name="Hepburn T.A."/>
            <person name="Howarth C."/>
            <person name="Jen D."/>
            <person name="Larson L."/>
            <person name="Mehta T."/>
            <person name="Park D."/>
            <person name="Pearson M."/>
            <person name="Richards J."/>
            <person name="Roberts A."/>
            <person name="Saif S."/>
            <person name="Shea T.D."/>
            <person name="Shenoy N."/>
            <person name="Sisk P."/>
            <person name="Stolte C."/>
            <person name="Sykes S.N."/>
            <person name="Walk T."/>
            <person name="White J."/>
            <person name="Yandava C."/>
            <person name="Izard J."/>
            <person name="Baranova O.V."/>
            <person name="Blanton J.M."/>
            <person name="Tanner A.C."/>
            <person name="Dewhirst F."/>
            <person name="Haas B."/>
            <person name="Nusbaum C."/>
            <person name="Birren B."/>
        </authorList>
    </citation>
    <scope>NUCLEOTIDE SEQUENCE [LARGE SCALE GENOMIC DNA]</scope>
    <source>
        <strain evidence="2 3">ATCC 29453</strain>
    </source>
</reference>
<dbReference type="STRING" id="641147.HMPREF9021_00557"/>
<dbReference type="Proteomes" id="UP000017813">
    <property type="component" value="Unassembled WGS sequence"/>
</dbReference>
<protein>
    <submittedName>
        <fullName evidence="2">Type IV pilus assembly protein PilM</fullName>
    </submittedName>
</protein>
<organism evidence="2 3">
    <name type="scientific">Simonsiella muelleri ATCC 29453</name>
    <dbReference type="NCBI Taxonomy" id="641147"/>
    <lineage>
        <taxon>Bacteria</taxon>
        <taxon>Pseudomonadati</taxon>
        <taxon>Pseudomonadota</taxon>
        <taxon>Betaproteobacteria</taxon>
        <taxon>Neisseriales</taxon>
        <taxon>Neisseriaceae</taxon>
        <taxon>Simonsiella</taxon>
    </lineage>
</organism>
<dbReference type="eggNOG" id="COG4972">
    <property type="taxonomic scope" value="Bacteria"/>
</dbReference>
<dbReference type="InterPro" id="IPR050696">
    <property type="entry name" value="FtsA/MreB"/>
</dbReference>
<dbReference type="EMBL" id="ADCY02000009">
    <property type="protein sequence ID" value="EFG31289.1"/>
    <property type="molecule type" value="Genomic_DNA"/>
</dbReference>
<name>V9HLV2_9NEIS</name>
<dbReference type="Gene3D" id="3.30.1490.300">
    <property type="match status" value="1"/>
</dbReference>
<proteinExistence type="predicted"/>
<dbReference type="PANTHER" id="PTHR32432">
    <property type="entry name" value="CELL DIVISION PROTEIN FTSA-RELATED"/>
    <property type="match status" value="1"/>
</dbReference>
<evidence type="ECO:0000256" key="1">
    <source>
        <dbReference type="SAM" id="MobiDB-lite"/>
    </source>
</evidence>
<dbReference type="InterPro" id="IPR043129">
    <property type="entry name" value="ATPase_NBD"/>
</dbReference>
<dbReference type="SUPFAM" id="SSF53067">
    <property type="entry name" value="Actin-like ATPase domain"/>
    <property type="match status" value="1"/>
</dbReference>
<dbReference type="PANTHER" id="PTHR32432:SF3">
    <property type="entry name" value="ETHANOLAMINE UTILIZATION PROTEIN EUTJ"/>
    <property type="match status" value="1"/>
</dbReference>
<dbReference type="InterPro" id="IPR005883">
    <property type="entry name" value="PilM"/>
</dbReference>
<reference evidence="2 3" key="2">
    <citation type="submission" date="2011-10" db="EMBL/GenBank/DDBJ databases">
        <title>The Genome Sequence of Simonsiella muelleri ATCC 29453.</title>
        <authorList>
            <consortium name="The Broad Institute Genome Sequencing Platform"/>
            <consortium name="The Broad Institute Genome Sequencing Center for Infectious Disease"/>
            <person name="Earl A."/>
            <person name="Ward D."/>
            <person name="Feldgarden M."/>
            <person name="Gevers D."/>
            <person name="Izard J."/>
            <person name="Baranova O.V."/>
            <person name="Blanton J.M."/>
            <person name="Tanner A.C."/>
            <person name="Dewhirst F."/>
            <person name="Young S.K."/>
            <person name="Zeng Q."/>
            <person name="Gargeya S."/>
            <person name="Fitzgerald M."/>
            <person name="Haas B."/>
            <person name="Abouelleil A."/>
            <person name="Alvarado L."/>
            <person name="Arachchi H.M."/>
            <person name="Berlin A."/>
            <person name="Brown A."/>
            <person name="Chapman S.B."/>
            <person name="Chen Z."/>
            <person name="Dunbar C."/>
            <person name="Freedman E."/>
            <person name="Gearin G."/>
            <person name="Goldberg J."/>
            <person name="Griggs A."/>
            <person name="Gujja S."/>
            <person name="Heiman D."/>
            <person name="Howarth C."/>
            <person name="Larson L."/>
            <person name="Lui A."/>
            <person name="MacDonald P.J.P."/>
            <person name="Montmayeur A."/>
            <person name="Murphy C."/>
            <person name="Neiman D."/>
            <person name="Pearson M."/>
            <person name="Priest M."/>
            <person name="Roberts A."/>
            <person name="Saif S."/>
            <person name="Shea T."/>
            <person name="Shenoy N."/>
            <person name="Sisk P."/>
            <person name="Stolte C."/>
            <person name="Sykes S."/>
            <person name="Wortman J."/>
            <person name="Nusbaum C."/>
            <person name="Birren B."/>
        </authorList>
    </citation>
    <scope>NUCLEOTIDE SEQUENCE [LARGE SCALE GENOMIC DNA]</scope>
    <source>
        <strain evidence="2 3">ATCC 29453</strain>
    </source>
</reference>
<dbReference type="OrthoDB" id="9773403at2"/>
<dbReference type="PIRSF" id="PIRSF019169">
    <property type="entry name" value="PilM"/>
    <property type="match status" value="1"/>
</dbReference>
<dbReference type="NCBIfam" id="TIGR01175">
    <property type="entry name" value="pilM"/>
    <property type="match status" value="1"/>
</dbReference>
<accession>V9HLV2</accession>
<gene>
    <name evidence="2" type="ORF">HMPREF9021_00557</name>
</gene>
<dbReference type="AlphaFoldDB" id="V9HLV2"/>
<dbReference type="Pfam" id="PF11104">
    <property type="entry name" value="PilM_2"/>
    <property type="match status" value="1"/>
</dbReference>
<feature type="region of interest" description="Disordered" evidence="1">
    <location>
        <begin position="1"/>
        <end position="30"/>
    </location>
</feature>
<dbReference type="Gene3D" id="3.30.420.40">
    <property type="match status" value="2"/>
</dbReference>